<sequence>MHRLYDHIIWPTRKHPEWQCDVVMEQALTPACGLSYCHADKQEHGCCRGVTVYIGCKITPNGNHN</sequence>
<dbReference type="EMBL" id="GBXM01021297">
    <property type="protein sequence ID" value="JAH87280.1"/>
    <property type="molecule type" value="Transcribed_RNA"/>
</dbReference>
<protein>
    <submittedName>
        <fullName evidence="1">Uncharacterized protein</fullName>
    </submittedName>
</protein>
<proteinExistence type="predicted"/>
<name>A0A0E9WCL3_ANGAN</name>
<dbReference type="AlphaFoldDB" id="A0A0E9WCL3"/>
<accession>A0A0E9WCL3</accession>
<organism evidence="1">
    <name type="scientific">Anguilla anguilla</name>
    <name type="common">European freshwater eel</name>
    <name type="synonym">Muraena anguilla</name>
    <dbReference type="NCBI Taxonomy" id="7936"/>
    <lineage>
        <taxon>Eukaryota</taxon>
        <taxon>Metazoa</taxon>
        <taxon>Chordata</taxon>
        <taxon>Craniata</taxon>
        <taxon>Vertebrata</taxon>
        <taxon>Euteleostomi</taxon>
        <taxon>Actinopterygii</taxon>
        <taxon>Neopterygii</taxon>
        <taxon>Teleostei</taxon>
        <taxon>Anguilliformes</taxon>
        <taxon>Anguillidae</taxon>
        <taxon>Anguilla</taxon>
    </lineage>
</organism>
<reference evidence="1" key="1">
    <citation type="submission" date="2014-11" db="EMBL/GenBank/DDBJ databases">
        <authorList>
            <person name="Amaro Gonzalez C."/>
        </authorList>
    </citation>
    <scope>NUCLEOTIDE SEQUENCE</scope>
</reference>
<evidence type="ECO:0000313" key="1">
    <source>
        <dbReference type="EMBL" id="JAH87280.1"/>
    </source>
</evidence>
<reference evidence="1" key="2">
    <citation type="journal article" date="2015" name="Fish Shellfish Immunol.">
        <title>Early steps in the European eel (Anguilla anguilla)-Vibrio vulnificus interaction in the gills: Role of the RtxA13 toxin.</title>
        <authorList>
            <person name="Callol A."/>
            <person name="Pajuelo D."/>
            <person name="Ebbesson L."/>
            <person name="Teles M."/>
            <person name="MacKenzie S."/>
            <person name="Amaro C."/>
        </authorList>
    </citation>
    <scope>NUCLEOTIDE SEQUENCE</scope>
</reference>